<dbReference type="InParanoid" id="A0A194R5U8"/>
<name>A0A194R5U8_PAPMA</name>
<dbReference type="STRING" id="76193.A0A194R5U8"/>
<feature type="signal peptide" evidence="1">
    <location>
        <begin position="1"/>
        <end position="18"/>
    </location>
</feature>
<dbReference type="SUPFAM" id="SSF57567">
    <property type="entry name" value="Serine protease inhibitors"/>
    <property type="match status" value="1"/>
</dbReference>
<sequence length="269" mass="30106">MLKILLVVAIVFIYTAYAAVVTCGPNEELNRCPSNCSDACPTRSGEFNNCRRPNREHCPPPKCVCQFNYRRAENGTCIPARDCPAFDCPNENEEYNPCPGYCPTDDCTKLRCRRNEVLVMNPTPCADRVCPRSLKALRQACVSPSNVKLPPKCVCRFNYSRDRRGRCIPTHSCPPIACGHNEIFDACPPQCPSDDCSQATPSGRCPIVGRIGIVTQCKPQCRCAYHHWLTPIKRVRQVFSAQGDMQSNISFAFEHLMGSEKETTEVTDF</sequence>
<evidence type="ECO:0000313" key="3">
    <source>
        <dbReference type="Proteomes" id="UP000053240"/>
    </source>
</evidence>
<reference evidence="2 3" key="1">
    <citation type="journal article" date="2015" name="Nat. Commun.">
        <title>Outbred genome sequencing and CRISPR/Cas9 gene editing in butterflies.</title>
        <authorList>
            <person name="Li X."/>
            <person name="Fan D."/>
            <person name="Zhang W."/>
            <person name="Liu G."/>
            <person name="Zhang L."/>
            <person name="Zhao L."/>
            <person name="Fang X."/>
            <person name="Chen L."/>
            <person name="Dong Y."/>
            <person name="Chen Y."/>
            <person name="Ding Y."/>
            <person name="Zhao R."/>
            <person name="Feng M."/>
            <person name="Zhu Y."/>
            <person name="Feng Y."/>
            <person name="Jiang X."/>
            <person name="Zhu D."/>
            <person name="Xiang H."/>
            <person name="Feng X."/>
            <person name="Li S."/>
            <person name="Wang J."/>
            <person name="Zhang G."/>
            <person name="Kronforst M.R."/>
            <person name="Wang W."/>
        </authorList>
    </citation>
    <scope>NUCLEOTIDE SEQUENCE [LARGE SCALE GENOMIC DNA]</scope>
    <source>
        <strain evidence="2">Ya'a_city_454_Pm</strain>
        <tissue evidence="2">Whole body</tissue>
    </source>
</reference>
<dbReference type="Gene3D" id="2.10.25.10">
    <property type="entry name" value="Laminin"/>
    <property type="match status" value="1"/>
</dbReference>
<evidence type="ECO:0000313" key="2">
    <source>
        <dbReference type="EMBL" id="KPJ11241.1"/>
    </source>
</evidence>
<accession>A0A194R5U8</accession>
<dbReference type="InterPro" id="IPR036084">
    <property type="entry name" value="Ser_inhib-like_sf"/>
</dbReference>
<keyword evidence="3" id="KW-1185">Reference proteome</keyword>
<dbReference type="Proteomes" id="UP000053240">
    <property type="component" value="Unassembled WGS sequence"/>
</dbReference>
<dbReference type="EMBL" id="KQ460883">
    <property type="protein sequence ID" value="KPJ11241.1"/>
    <property type="molecule type" value="Genomic_DNA"/>
</dbReference>
<evidence type="ECO:0000256" key="1">
    <source>
        <dbReference type="SAM" id="SignalP"/>
    </source>
</evidence>
<keyword evidence="1" id="KW-0732">Signal</keyword>
<feature type="chain" id="PRO_5008264938" evidence="1">
    <location>
        <begin position="19"/>
        <end position="269"/>
    </location>
</feature>
<dbReference type="AlphaFoldDB" id="A0A194R5U8"/>
<gene>
    <name evidence="2" type="ORF">RR48_14880</name>
</gene>
<proteinExistence type="predicted"/>
<protein>
    <submittedName>
        <fullName evidence="2">Uncharacterized protein</fullName>
    </submittedName>
</protein>
<organism evidence="2 3">
    <name type="scientific">Papilio machaon</name>
    <name type="common">Old World swallowtail butterfly</name>
    <dbReference type="NCBI Taxonomy" id="76193"/>
    <lineage>
        <taxon>Eukaryota</taxon>
        <taxon>Metazoa</taxon>
        <taxon>Ecdysozoa</taxon>
        <taxon>Arthropoda</taxon>
        <taxon>Hexapoda</taxon>
        <taxon>Insecta</taxon>
        <taxon>Pterygota</taxon>
        <taxon>Neoptera</taxon>
        <taxon>Endopterygota</taxon>
        <taxon>Lepidoptera</taxon>
        <taxon>Glossata</taxon>
        <taxon>Ditrysia</taxon>
        <taxon>Papilionoidea</taxon>
        <taxon>Papilionidae</taxon>
        <taxon>Papilioninae</taxon>
        <taxon>Papilio</taxon>
    </lineage>
</organism>